<sequence>MELADERGGLRDQSALPGAPGRSGGVVHRGHGVVRVARLLVVAERTDPCRGRLACTKATEDQEHIPPESQEYRMCVVGRRE</sequence>
<protein>
    <submittedName>
        <fullName evidence="2">Uncharacterized protein</fullName>
    </submittedName>
</protein>
<evidence type="ECO:0000313" key="3">
    <source>
        <dbReference type="Proteomes" id="UP001501752"/>
    </source>
</evidence>
<dbReference type="Proteomes" id="UP001501752">
    <property type="component" value="Unassembled WGS sequence"/>
</dbReference>
<feature type="compositionally biased region" description="Basic and acidic residues" evidence="1">
    <location>
        <begin position="1"/>
        <end position="10"/>
    </location>
</feature>
<organism evidence="2 3">
    <name type="scientific">Kitasatospora terrestris</name>
    <dbReference type="NCBI Taxonomy" id="258051"/>
    <lineage>
        <taxon>Bacteria</taxon>
        <taxon>Bacillati</taxon>
        <taxon>Actinomycetota</taxon>
        <taxon>Actinomycetes</taxon>
        <taxon>Kitasatosporales</taxon>
        <taxon>Streptomycetaceae</taxon>
        <taxon>Kitasatospora</taxon>
    </lineage>
</organism>
<evidence type="ECO:0000256" key="1">
    <source>
        <dbReference type="SAM" id="MobiDB-lite"/>
    </source>
</evidence>
<name>A0ABP9ECB8_9ACTN</name>
<evidence type="ECO:0000313" key="2">
    <source>
        <dbReference type="EMBL" id="GAA4872531.1"/>
    </source>
</evidence>
<dbReference type="EMBL" id="BAABIS010000001">
    <property type="protein sequence ID" value="GAA4872531.1"/>
    <property type="molecule type" value="Genomic_DNA"/>
</dbReference>
<reference evidence="3" key="1">
    <citation type="journal article" date="2019" name="Int. J. Syst. Evol. Microbiol.">
        <title>The Global Catalogue of Microorganisms (GCM) 10K type strain sequencing project: providing services to taxonomists for standard genome sequencing and annotation.</title>
        <authorList>
            <consortium name="The Broad Institute Genomics Platform"/>
            <consortium name="The Broad Institute Genome Sequencing Center for Infectious Disease"/>
            <person name="Wu L."/>
            <person name="Ma J."/>
        </authorList>
    </citation>
    <scope>NUCLEOTIDE SEQUENCE [LARGE SCALE GENOMIC DNA]</scope>
    <source>
        <strain evidence="3">JCM 13006</strain>
    </source>
</reference>
<proteinExistence type="predicted"/>
<feature type="region of interest" description="Disordered" evidence="1">
    <location>
        <begin position="1"/>
        <end position="27"/>
    </location>
</feature>
<accession>A0ABP9ECB8</accession>
<comment type="caution">
    <text evidence="2">The sequence shown here is derived from an EMBL/GenBank/DDBJ whole genome shotgun (WGS) entry which is preliminary data.</text>
</comment>
<gene>
    <name evidence="2" type="ORF">GCM10023235_59460</name>
</gene>
<keyword evidence="3" id="KW-1185">Reference proteome</keyword>